<name>A0A1G6W7C8_NIADE</name>
<dbReference type="PROSITE" id="PS50106">
    <property type="entry name" value="PDZ"/>
    <property type="match status" value="1"/>
</dbReference>
<keyword evidence="8" id="KW-1185">Reference proteome</keyword>
<comment type="similarity">
    <text evidence="1 5">Belongs to the peptidase S41A family.</text>
</comment>
<dbReference type="InterPro" id="IPR040573">
    <property type="entry name" value="TSP_N"/>
</dbReference>
<gene>
    <name evidence="7" type="ORF">SAMN04487894_1116</name>
</gene>
<dbReference type="OrthoDB" id="9812068at2"/>
<dbReference type="GO" id="GO:0008236">
    <property type="term" value="F:serine-type peptidase activity"/>
    <property type="evidence" value="ECO:0007669"/>
    <property type="project" value="UniProtKB-KW"/>
</dbReference>
<evidence type="ECO:0000313" key="8">
    <source>
        <dbReference type="Proteomes" id="UP000198757"/>
    </source>
</evidence>
<accession>A0A1G6W7C8</accession>
<feature type="domain" description="PDZ" evidence="6">
    <location>
        <begin position="246"/>
        <end position="334"/>
    </location>
</feature>
<dbReference type="CDD" id="cd07560">
    <property type="entry name" value="Peptidase_S41_CPP"/>
    <property type="match status" value="1"/>
</dbReference>
<dbReference type="Pfam" id="PF03572">
    <property type="entry name" value="Peptidase_S41"/>
    <property type="match status" value="1"/>
</dbReference>
<sequence length="713" mass="79715">MKRLPFILLVVLLIGSFFAFKSSVARTPPGKYEQIMGLVGQLLVQGHFSPQNIDDNFSRKVFDKFMDDLDFEKNVFLKSDYDSLAAIYANHIDDEMKGAPVQSFLAISAVFDKRIQESSNWSKAILAKPFDFTVNESVAMNFDKLQYPASEAERRDRWRKKLKYLTLEKYVDLLDEKKANKDQKGYVIKSDKELEAQARGRTDTVMGRLFERYKAKYTDNDKFDMFMNTIANTMDPHTSFMAPVDRRYFDEEMSGTFFGIGALLQQADGKIKISSLNAGSPAEKSGQLQNGDIITKVAQGDGPAEDLMGYNVQDAVKLIRGKEGTIVKLTVRKTDGTVKVVAIKREKIEADFDTYARSAVINDPVKHTKVGIIYLPEFYAAFDDPNGRRSYLDVAKEVQKLKDAKVNGIIIDLRYNGGGSLYDVVQMVGLFVGKGPVVQVKDRINRANVLDVKDESVLYDGPLAVMVNEFSASASEIFAAAIQDYGRGVIIGSTSTFGKGTVQRNFGLDAKNGITYGESDLGTVKLTLQKFYRVSGGSTQLKGVESDIVLPSYMDVLKLKEKDNKDALPYDEIARASYSPWKSSWNLGEIKALSDQRLKTDSAFKIIKANSQWLVRENDESSLNIDTYRAERKAIKAKSDQLNAAQKLKSTMDITLLPAEVNKFAGDKTKAERAKQWLKSLSEDIYLNQAADVVDDMINIDRLAKNATPVVTQ</sequence>
<evidence type="ECO:0000256" key="1">
    <source>
        <dbReference type="ARBA" id="ARBA00009179"/>
    </source>
</evidence>
<reference evidence="8" key="1">
    <citation type="submission" date="2016-10" db="EMBL/GenBank/DDBJ databases">
        <authorList>
            <person name="Varghese N."/>
            <person name="Submissions S."/>
        </authorList>
    </citation>
    <scope>NUCLEOTIDE SEQUENCE [LARGE SCALE GENOMIC DNA]</scope>
    <source>
        <strain evidence="8">DSM 25811 / CCM 8410 / LMG 26954 / E90</strain>
    </source>
</reference>
<dbReference type="InterPro" id="IPR004447">
    <property type="entry name" value="Peptidase_S41A"/>
</dbReference>
<dbReference type="AlphaFoldDB" id="A0A1G6W7C8"/>
<evidence type="ECO:0000256" key="4">
    <source>
        <dbReference type="ARBA" id="ARBA00022825"/>
    </source>
</evidence>
<dbReference type="RefSeq" id="WP_090391571.1">
    <property type="nucleotide sequence ID" value="NZ_FMZO01000011.1"/>
</dbReference>
<proteinExistence type="inferred from homology"/>
<evidence type="ECO:0000256" key="5">
    <source>
        <dbReference type="RuleBase" id="RU004404"/>
    </source>
</evidence>
<dbReference type="Proteomes" id="UP000198757">
    <property type="component" value="Unassembled WGS sequence"/>
</dbReference>
<dbReference type="SUPFAM" id="SSF52096">
    <property type="entry name" value="ClpP/crotonase"/>
    <property type="match status" value="1"/>
</dbReference>
<dbReference type="InterPro" id="IPR001478">
    <property type="entry name" value="PDZ"/>
</dbReference>
<protein>
    <submittedName>
        <fullName evidence="7">Carboxyl-terminal processing protease</fullName>
    </submittedName>
</protein>
<dbReference type="Pfam" id="PF11818">
    <property type="entry name" value="DUF3340"/>
    <property type="match status" value="1"/>
</dbReference>
<dbReference type="NCBIfam" id="TIGR00225">
    <property type="entry name" value="prc"/>
    <property type="match status" value="1"/>
</dbReference>
<dbReference type="SMART" id="SM00245">
    <property type="entry name" value="TSPc"/>
    <property type="match status" value="1"/>
</dbReference>
<dbReference type="InterPro" id="IPR005151">
    <property type="entry name" value="Tail-specific_protease"/>
</dbReference>
<dbReference type="InterPro" id="IPR036034">
    <property type="entry name" value="PDZ_sf"/>
</dbReference>
<keyword evidence="4 5" id="KW-0720">Serine protease</keyword>
<dbReference type="PANTHER" id="PTHR32060">
    <property type="entry name" value="TAIL-SPECIFIC PROTEASE"/>
    <property type="match status" value="1"/>
</dbReference>
<dbReference type="InterPro" id="IPR029045">
    <property type="entry name" value="ClpP/crotonase-like_dom_sf"/>
</dbReference>
<dbReference type="Pfam" id="PF17804">
    <property type="entry name" value="TSP_NTD"/>
    <property type="match status" value="1"/>
</dbReference>
<keyword evidence="3 5" id="KW-0378">Hydrolase</keyword>
<dbReference type="GO" id="GO:0030288">
    <property type="term" value="C:outer membrane-bounded periplasmic space"/>
    <property type="evidence" value="ECO:0007669"/>
    <property type="project" value="TreeGrafter"/>
</dbReference>
<dbReference type="EMBL" id="FMZO01000011">
    <property type="protein sequence ID" value="SDD60956.1"/>
    <property type="molecule type" value="Genomic_DNA"/>
</dbReference>
<evidence type="ECO:0000313" key="7">
    <source>
        <dbReference type="EMBL" id="SDD60956.1"/>
    </source>
</evidence>
<dbReference type="Gene3D" id="3.90.226.10">
    <property type="entry name" value="2-enoyl-CoA Hydratase, Chain A, domain 1"/>
    <property type="match status" value="1"/>
</dbReference>
<keyword evidence="2 5" id="KW-0645">Protease</keyword>
<dbReference type="GO" id="GO:0004175">
    <property type="term" value="F:endopeptidase activity"/>
    <property type="evidence" value="ECO:0007669"/>
    <property type="project" value="TreeGrafter"/>
</dbReference>
<dbReference type="SUPFAM" id="SSF50156">
    <property type="entry name" value="PDZ domain-like"/>
    <property type="match status" value="1"/>
</dbReference>
<dbReference type="Gene3D" id="2.30.42.10">
    <property type="match status" value="1"/>
</dbReference>
<dbReference type="PANTHER" id="PTHR32060:SF22">
    <property type="entry name" value="CARBOXYL-TERMINAL-PROCESSING PEPTIDASE 3, CHLOROPLASTIC"/>
    <property type="match status" value="1"/>
</dbReference>
<organism evidence="7 8">
    <name type="scientific">Niabella drilacis (strain DSM 25811 / CCM 8410 / CCUG 62505 / LMG 26954 / E90)</name>
    <dbReference type="NCBI Taxonomy" id="1285928"/>
    <lineage>
        <taxon>Bacteria</taxon>
        <taxon>Pseudomonadati</taxon>
        <taxon>Bacteroidota</taxon>
        <taxon>Chitinophagia</taxon>
        <taxon>Chitinophagales</taxon>
        <taxon>Chitinophagaceae</taxon>
        <taxon>Niabella</taxon>
    </lineage>
</organism>
<dbReference type="InterPro" id="IPR020992">
    <property type="entry name" value="Tail_Prtase_C"/>
</dbReference>
<dbReference type="GO" id="GO:0007165">
    <property type="term" value="P:signal transduction"/>
    <property type="evidence" value="ECO:0007669"/>
    <property type="project" value="TreeGrafter"/>
</dbReference>
<evidence type="ECO:0000256" key="3">
    <source>
        <dbReference type="ARBA" id="ARBA00022801"/>
    </source>
</evidence>
<evidence type="ECO:0000259" key="6">
    <source>
        <dbReference type="PROSITE" id="PS50106"/>
    </source>
</evidence>
<dbReference type="Pfam" id="PF00595">
    <property type="entry name" value="PDZ"/>
    <property type="match status" value="1"/>
</dbReference>
<dbReference type="GO" id="GO:0006508">
    <property type="term" value="P:proteolysis"/>
    <property type="evidence" value="ECO:0007669"/>
    <property type="project" value="UniProtKB-KW"/>
</dbReference>
<dbReference type="STRING" id="1285928.SAMN04487894_1116"/>
<evidence type="ECO:0000256" key="2">
    <source>
        <dbReference type="ARBA" id="ARBA00022670"/>
    </source>
</evidence>
<dbReference type="SMART" id="SM00228">
    <property type="entry name" value="PDZ"/>
    <property type="match status" value="1"/>
</dbReference>
<dbReference type="CDD" id="cd06782">
    <property type="entry name" value="cpPDZ_CPP-like"/>
    <property type="match status" value="1"/>
</dbReference>